<organism evidence="1 2">
    <name type="scientific">Rhizophagus irregularis</name>
    <dbReference type="NCBI Taxonomy" id="588596"/>
    <lineage>
        <taxon>Eukaryota</taxon>
        <taxon>Fungi</taxon>
        <taxon>Fungi incertae sedis</taxon>
        <taxon>Mucoromycota</taxon>
        <taxon>Glomeromycotina</taxon>
        <taxon>Glomeromycetes</taxon>
        <taxon>Glomerales</taxon>
        <taxon>Glomeraceae</taxon>
        <taxon>Rhizophagus</taxon>
    </lineage>
</organism>
<evidence type="ECO:0000313" key="2">
    <source>
        <dbReference type="Proteomes" id="UP000233469"/>
    </source>
</evidence>
<comment type="caution">
    <text evidence="1">The sequence shown here is derived from an EMBL/GenBank/DDBJ whole genome shotgun (WGS) entry which is preliminary data.</text>
</comment>
<protein>
    <submittedName>
        <fullName evidence="1">Uncharacterized protein</fullName>
    </submittedName>
</protein>
<reference evidence="1 2" key="1">
    <citation type="submission" date="2016-04" db="EMBL/GenBank/DDBJ databases">
        <title>Genome analyses suggest a sexual origin of heterokaryosis in a supposedly ancient asexual fungus.</title>
        <authorList>
            <person name="Ropars J."/>
            <person name="Sedzielewska K."/>
            <person name="Noel J."/>
            <person name="Charron P."/>
            <person name="Farinelli L."/>
            <person name="Marton T."/>
            <person name="Kruger M."/>
            <person name="Pelin A."/>
            <person name="Brachmann A."/>
            <person name="Corradi N."/>
        </authorList>
    </citation>
    <scope>NUCLEOTIDE SEQUENCE [LARGE SCALE GENOMIC DNA]</scope>
    <source>
        <strain evidence="1 2">C2</strain>
    </source>
</reference>
<evidence type="ECO:0000313" key="1">
    <source>
        <dbReference type="EMBL" id="PKK71551.1"/>
    </source>
</evidence>
<accession>A0A2N1NCE4</accession>
<proteinExistence type="predicted"/>
<name>A0A2N1NCE4_9GLOM</name>
<sequence>MNYLAQHFSQIKVFQSNILPYIFENKELQNFHIPRFLLLPLEMDFEDTFLME</sequence>
<dbReference type="Proteomes" id="UP000233469">
    <property type="component" value="Unassembled WGS sequence"/>
</dbReference>
<reference evidence="1 2" key="2">
    <citation type="submission" date="2017-10" db="EMBL/GenBank/DDBJ databases">
        <title>Extensive intraspecific genome diversity in a model arbuscular mycorrhizal fungus.</title>
        <authorList>
            <person name="Chen E.C.H."/>
            <person name="Morin E."/>
            <person name="Baudet D."/>
            <person name="Noel J."/>
            <person name="Ndikumana S."/>
            <person name="Charron P."/>
            <person name="St-Onge C."/>
            <person name="Giorgi J."/>
            <person name="Grigoriev I.V."/>
            <person name="Roux C."/>
            <person name="Martin F.M."/>
            <person name="Corradi N."/>
        </authorList>
    </citation>
    <scope>NUCLEOTIDE SEQUENCE [LARGE SCALE GENOMIC DNA]</scope>
    <source>
        <strain evidence="1 2">C2</strain>
    </source>
</reference>
<dbReference type="AlphaFoldDB" id="A0A2N1NCE4"/>
<dbReference type="EMBL" id="LLXL01000510">
    <property type="protein sequence ID" value="PKK71551.1"/>
    <property type="molecule type" value="Genomic_DNA"/>
</dbReference>
<gene>
    <name evidence="1" type="ORF">RhiirC2_744427</name>
</gene>